<name>A0A2A9NNP0_9AGAR</name>
<evidence type="ECO:0000256" key="1">
    <source>
        <dbReference type="SAM" id="SignalP"/>
    </source>
</evidence>
<keyword evidence="1" id="KW-0732">Signal</keyword>
<dbReference type="Proteomes" id="UP000242287">
    <property type="component" value="Unassembled WGS sequence"/>
</dbReference>
<gene>
    <name evidence="2" type="ORF">AMATHDRAFT_41665</name>
</gene>
<sequence length="56" mass="6610">MAWSASLIFLMFRHLCFLPLQKRRKRLRVHHLIGFTIPVPPIPPQIREIPTRGGEH</sequence>
<keyword evidence="3" id="KW-1185">Reference proteome</keyword>
<feature type="signal peptide" evidence="1">
    <location>
        <begin position="1"/>
        <end position="17"/>
    </location>
</feature>
<feature type="chain" id="PRO_5012473604" evidence="1">
    <location>
        <begin position="18"/>
        <end position="56"/>
    </location>
</feature>
<organism evidence="2 3">
    <name type="scientific">Amanita thiersii Skay4041</name>
    <dbReference type="NCBI Taxonomy" id="703135"/>
    <lineage>
        <taxon>Eukaryota</taxon>
        <taxon>Fungi</taxon>
        <taxon>Dikarya</taxon>
        <taxon>Basidiomycota</taxon>
        <taxon>Agaricomycotina</taxon>
        <taxon>Agaricomycetes</taxon>
        <taxon>Agaricomycetidae</taxon>
        <taxon>Agaricales</taxon>
        <taxon>Pluteineae</taxon>
        <taxon>Amanitaceae</taxon>
        <taxon>Amanita</taxon>
    </lineage>
</organism>
<dbReference type="EMBL" id="KZ302034">
    <property type="protein sequence ID" value="PFH49293.1"/>
    <property type="molecule type" value="Genomic_DNA"/>
</dbReference>
<accession>A0A2A9NNP0</accession>
<reference evidence="2 3" key="1">
    <citation type="submission" date="2014-02" db="EMBL/GenBank/DDBJ databases">
        <title>Transposable element dynamics among asymbiotic and ectomycorrhizal Amanita fungi.</title>
        <authorList>
            <consortium name="DOE Joint Genome Institute"/>
            <person name="Hess J."/>
            <person name="Skrede I."/>
            <person name="Wolfe B."/>
            <person name="LaButti K."/>
            <person name="Ohm R.A."/>
            <person name="Grigoriev I.V."/>
            <person name="Pringle A."/>
        </authorList>
    </citation>
    <scope>NUCLEOTIDE SEQUENCE [LARGE SCALE GENOMIC DNA]</scope>
    <source>
        <strain evidence="2 3">SKay4041</strain>
    </source>
</reference>
<evidence type="ECO:0000313" key="3">
    <source>
        <dbReference type="Proteomes" id="UP000242287"/>
    </source>
</evidence>
<dbReference type="AlphaFoldDB" id="A0A2A9NNP0"/>
<protein>
    <submittedName>
        <fullName evidence="2">Uncharacterized protein</fullName>
    </submittedName>
</protein>
<proteinExistence type="predicted"/>
<evidence type="ECO:0000313" key="2">
    <source>
        <dbReference type="EMBL" id="PFH49293.1"/>
    </source>
</evidence>